<dbReference type="PANTHER" id="PTHR12121">
    <property type="entry name" value="CARBON CATABOLITE REPRESSOR PROTEIN 4"/>
    <property type="match status" value="1"/>
</dbReference>
<dbReference type="EMBL" id="BEZZ01000614">
    <property type="protein sequence ID" value="GCC34601.1"/>
    <property type="molecule type" value="Genomic_DNA"/>
</dbReference>
<dbReference type="OMA" id="EHDIWLA"/>
<reference evidence="4 5" key="1">
    <citation type="journal article" date="2018" name="Nat. Ecol. Evol.">
        <title>Shark genomes provide insights into elasmobranch evolution and the origin of vertebrates.</title>
        <authorList>
            <person name="Hara Y"/>
            <person name="Yamaguchi K"/>
            <person name="Onimaru K"/>
            <person name="Kadota M"/>
            <person name="Koyanagi M"/>
            <person name="Keeley SD"/>
            <person name="Tatsumi K"/>
            <person name="Tanaka K"/>
            <person name="Motone F"/>
            <person name="Kageyama Y"/>
            <person name="Nozu R"/>
            <person name="Adachi N"/>
            <person name="Nishimura O"/>
            <person name="Nakagawa R"/>
            <person name="Tanegashima C"/>
            <person name="Kiyatake I"/>
            <person name="Matsumoto R"/>
            <person name="Murakumo K"/>
            <person name="Nishida K"/>
            <person name="Terakita A"/>
            <person name="Kuratani S"/>
            <person name="Sato K"/>
            <person name="Hyodo S Kuraku.S."/>
        </authorList>
    </citation>
    <scope>NUCLEOTIDE SEQUENCE [LARGE SCALE GENOMIC DNA]</scope>
</reference>
<keyword evidence="2" id="KW-0732">Signal</keyword>
<organism evidence="4 5">
    <name type="scientific">Chiloscyllium punctatum</name>
    <name type="common">Brownbanded bambooshark</name>
    <name type="synonym">Hemiscyllium punctatum</name>
    <dbReference type="NCBI Taxonomy" id="137246"/>
    <lineage>
        <taxon>Eukaryota</taxon>
        <taxon>Metazoa</taxon>
        <taxon>Chordata</taxon>
        <taxon>Craniata</taxon>
        <taxon>Vertebrata</taxon>
        <taxon>Chondrichthyes</taxon>
        <taxon>Elasmobranchii</taxon>
        <taxon>Galeomorphii</taxon>
        <taxon>Galeoidea</taxon>
        <taxon>Orectolobiformes</taxon>
        <taxon>Hemiscylliidae</taxon>
        <taxon>Chiloscyllium</taxon>
    </lineage>
</organism>
<name>A0A401SW43_CHIPU</name>
<comment type="caution">
    <text evidence="4">The sequence shown here is derived from an EMBL/GenBank/DDBJ whole genome shotgun (WGS) entry which is preliminary data.</text>
</comment>
<dbReference type="SUPFAM" id="SSF56219">
    <property type="entry name" value="DNase I-like"/>
    <property type="match status" value="1"/>
</dbReference>
<evidence type="ECO:0000256" key="1">
    <source>
        <dbReference type="SAM" id="MobiDB-lite"/>
    </source>
</evidence>
<dbReference type="AlphaFoldDB" id="A0A401SW43"/>
<evidence type="ECO:0000256" key="2">
    <source>
        <dbReference type="SAM" id="SignalP"/>
    </source>
</evidence>
<dbReference type="InterPro" id="IPR050410">
    <property type="entry name" value="CCR4/nocturin_mRNA_transcr"/>
</dbReference>
<sequence length="705" mass="79719">MVGSLLCFILAPLARLLGRITGPYIEDDSSGECSTASLLESDRLSDGDSAPRLPLSKDQTALLQDWFRERPGEPSKGESAGETPVSVDMEKKPQDQPSDNWEVEEATMAWQQTKNVPTLSQQSEQWHAAAVESINQDQSIVGWQLTSTSETVTGWPTLSTQGLKDETAGWTPALAQNVGGFELPTGWQFQPRQHDSQRGGIMEWQSMPAHMNEPVATTGWQFPTLLDVNAAANELWQFQSEGNLVMGTDPYQGLLARVWEDLSRPQVDGNDDNKSFEFTIMSYNILSQDLLETNSDLYSHCQPEFLKWEFRFQNILQEFETWQPDILCLQEVQENHYHQQFRPALQLQGYECVYKRRTGIKTDGCAVCYKKERFSLVSEHPVEYFRPIVETLNRDNVALLVLLRPLTPDCVEENSKFPDICVANTHLIFNPRRGDIKLTQLAVLFAEIEQLIHTAGSDGNRCPILLCGDLNSVPESPLYKLIQNGELYYYGMPTWKVSSQEDCSHQMCSRKLYGPLWPSRLRITDNCQYVDMCEKKRTGKRRYGREFLLQLQYSTPALERPENLVFIEGVTDAKPEPPGDGSERYVSVSEPEDELFCNRSPTTLRHKLNLTSVYSHYLPDTGRPEVTTCSSGFGLTVDYIFYSAQLVTDKSGKGRRRYKDGPLKLLGRLSLLSEHDIWLANGLPNGICSSDHLSLLAKFGLKPLG</sequence>
<feature type="chain" id="PRO_5019175478" description="Endonuclease/exonuclease/phosphatase domain-containing protein" evidence="2">
    <location>
        <begin position="19"/>
        <end position="705"/>
    </location>
</feature>
<feature type="signal peptide" evidence="2">
    <location>
        <begin position="1"/>
        <end position="18"/>
    </location>
</feature>
<feature type="domain" description="Endonuclease/exonuclease/phosphatase" evidence="3">
    <location>
        <begin position="281"/>
        <end position="655"/>
    </location>
</feature>
<dbReference type="Proteomes" id="UP000287033">
    <property type="component" value="Unassembled WGS sequence"/>
</dbReference>
<dbReference type="Gene3D" id="3.60.10.10">
    <property type="entry name" value="Endonuclease/exonuclease/phosphatase"/>
    <property type="match status" value="1"/>
</dbReference>
<evidence type="ECO:0000313" key="5">
    <source>
        <dbReference type="Proteomes" id="UP000287033"/>
    </source>
</evidence>
<keyword evidence="5" id="KW-1185">Reference proteome</keyword>
<feature type="region of interest" description="Disordered" evidence="1">
    <location>
        <begin position="69"/>
        <end position="101"/>
    </location>
</feature>
<protein>
    <recommendedName>
        <fullName evidence="3">Endonuclease/exonuclease/phosphatase domain-containing protein</fullName>
    </recommendedName>
</protein>
<dbReference type="Pfam" id="PF03372">
    <property type="entry name" value="Exo_endo_phos"/>
    <property type="match status" value="1"/>
</dbReference>
<dbReference type="GO" id="GO:0000175">
    <property type="term" value="F:3'-5'-RNA exonuclease activity"/>
    <property type="evidence" value="ECO:0007669"/>
    <property type="project" value="TreeGrafter"/>
</dbReference>
<dbReference type="InterPro" id="IPR036691">
    <property type="entry name" value="Endo/exonu/phosph_ase_sf"/>
</dbReference>
<dbReference type="InterPro" id="IPR005135">
    <property type="entry name" value="Endo/exonuclease/phosphatase"/>
</dbReference>
<evidence type="ECO:0000313" key="4">
    <source>
        <dbReference type="EMBL" id="GCC34601.1"/>
    </source>
</evidence>
<proteinExistence type="predicted"/>
<accession>A0A401SW43</accession>
<evidence type="ECO:0000259" key="3">
    <source>
        <dbReference type="Pfam" id="PF03372"/>
    </source>
</evidence>
<dbReference type="STRING" id="137246.A0A401SW43"/>
<dbReference type="PANTHER" id="PTHR12121:SF28">
    <property type="entry name" value="PROTEIN ANGEL HOMOLOG 1"/>
    <property type="match status" value="1"/>
</dbReference>
<gene>
    <name evidence="4" type="ORF">chiPu_0013076</name>
</gene>
<dbReference type="OrthoDB" id="10253982at2759"/>